<keyword evidence="2" id="KW-1185">Reference proteome</keyword>
<dbReference type="EMBL" id="LVJI01000048">
    <property type="protein sequence ID" value="OAB41195.1"/>
    <property type="molecule type" value="Genomic_DNA"/>
</dbReference>
<evidence type="ECO:0000313" key="2">
    <source>
        <dbReference type="Proteomes" id="UP000077355"/>
    </source>
</evidence>
<dbReference type="RefSeq" id="WP_068652789.1">
    <property type="nucleotide sequence ID" value="NZ_CP043611.1"/>
</dbReference>
<reference evidence="1 2" key="1">
    <citation type="submission" date="2016-03" db="EMBL/GenBank/DDBJ databases">
        <title>Draft genome sequence of Paenibacillus antarcticus CECT 5836.</title>
        <authorList>
            <person name="Shin S.-K."/>
            <person name="Yi H."/>
        </authorList>
    </citation>
    <scope>NUCLEOTIDE SEQUENCE [LARGE SCALE GENOMIC DNA]</scope>
    <source>
        <strain evidence="1 2">CECT 5836</strain>
    </source>
</reference>
<accession>A0A168JWC9</accession>
<name>A0A168JWC9_9BACL</name>
<dbReference type="OrthoDB" id="9959284at2"/>
<evidence type="ECO:0000313" key="1">
    <source>
        <dbReference type="EMBL" id="OAB41195.1"/>
    </source>
</evidence>
<sequence>MTATAIAIIQPPHSLKLKDVPASAPNAKAIDLAANPHKRGNRGYACKSNKHSFMKNDKIKDVSGNWAEVRWIRYLIGGL</sequence>
<dbReference type="AlphaFoldDB" id="A0A168JWC9"/>
<organism evidence="1 2">
    <name type="scientific">Paenibacillus antarcticus</name>
    <dbReference type="NCBI Taxonomy" id="253703"/>
    <lineage>
        <taxon>Bacteria</taxon>
        <taxon>Bacillati</taxon>
        <taxon>Bacillota</taxon>
        <taxon>Bacilli</taxon>
        <taxon>Bacillales</taxon>
        <taxon>Paenibacillaceae</taxon>
        <taxon>Paenibacillus</taxon>
    </lineage>
</organism>
<comment type="caution">
    <text evidence="1">The sequence shown here is derived from an EMBL/GenBank/DDBJ whole genome shotgun (WGS) entry which is preliminary data.</text>
</comment>
<proteinExistence type="predicted"/>
<protein>
    <submittedName>
        <fullName evidence="1">Uncharacterized protein</fullName>
    </submittedName>
</protein>
<gene>
    <name evidence="1" type="ORF">PBAT_21820</name>
</gene>
<dbReference type="Proteomes" id="UP000077355">
    <property type="component" value="Unassembled WGS sequence"/>
</dbReference>